<name>A0A1M7RN11_9ACTN</name>
<accession>A0A1M7RN11</accession>
<evidence type="ECO:0000313" key="2">
    <source>
        <dbReference type="Proteomes" id="UP000184440"/>
    </source>
</evidence>
<dbReference type="EMBL" id="FRCS01000026">
    <property type="protein sequence ID" value="SHN47634.1"/>
    <property type="molecule type" value="Genomic_DNA"/>
</dbReference>
<dbReference type="Proteomes" id="UP000184440">
    <property type="component" value="Unassembled WGS sequence"/>
</dbReference>
<evidence type="ECO:0000313" key="1">
    <source>
        <dbReference type="EMBL" id="SHN47634.1"/>
    </source>
</evidence>
<dbReference type="RefSeq" id="WP_143175742.1">
    <property type="nucleotide sequence ID" value="NZ_FRCS01000026.1"/>
</dbReference>
<keyword evidence="2" id="KW-1185">Reference proteome</keyword>
<dbReference type="AlphaFoldDB" id="A0A1M7RN11"/>
<sequence>MTAEINARLRGRQQEQEILDRLVHEAHRGRAGAALQETMAAHTKDVRRIPTGHSPFLSRPAELAELLDELTR</sequence>
<protein>
    <submittedName>
        <fullName evidence="1">Uncharacterized protein</fullName>
    </submittedName>
</protein>
<proteinExistence type="predicted"/>
<gene>
    <name evidence="1" type="ORF">SAMN05443668_12616</name>
</gene>
<dbReference type="STRING" id="134849.SAMN05443668_12616"/>
<reference evidence="1 2" key="1">
    <citation type="submission" date="2016-11" db="EMBL/GenBank/DDBJ databases">
        <authorList>
            <person name="Jaros S."/>
            <person name="Januszkiewicz K."/>
            <person name="Wedrychowicz H."/>
        </authorList>
    </citation>
    <scope>NUCLEOTIDE SEQUENCE [LARGE SCALE GENOMIC DNA]</scope>
    <source>
        <strain evidence="1 2">DSM 46144</strain>
    </source>
</reference>
<organism evidence="1 2">
    <name type="scientific">Cryptosporangium aurantiacum</name>
    <dbReference type="NCBI Taxonomy" id="134849"/>
    <lineage>
        <taxon>Bacteria</taxon>
        <taxon>Bacillati</taxon>
        <taxon>Actinomycetota</taxon>
        <taxon>Actinomycetes</taxon>
        <taxon>Cryptosporangiales</taxon>
        <taxon>Cryptosporangiaceae</taxon>
        <taxon>Cryptosporangium</taxon>
    </lineage>
</organism>
<dbReference type="Gene3D" id="3.40.50.1820">
    <property type="entry name" value="alpha/beta hydrolase"/>
    <property type="match status" value="1"/>
</dbReference>
<dbReference type="InterPro" id="IPR029058">
    <property type="entry name" value="AB_hydrolase_fold"/>
</dbReference>
<dbReference type="OrthoDB" id="9773549at2"/>